<evidence type="ECO:0000256" key="8">
    <source>
        <dbReference type="ARBA" id="ARBA00023306"/>
    </source>
</evidence>
<dbReference type="InterPro" id="IPR018867">
    <property type="entry name" value="Cell_div_borealin"/>
</dbReference>
<keyword evidence="13" id="KW-1185">Reference proteome</keyword>
<keyword evidence="6" id="KW-0498">Mitosis</keyword>
<evidence type="ECO:0000256" key="1">
    <source>
        <dbReference type="ARBA" id="ARBA00004123"/>
    </source>
</evidence>
<evidence type="ECO:0000256" key="2">
    <source>
        <dbReference type="ARBA" id="ARBA00004584"/>
    </source>
</evidence>
<dbReference type="Proteomes" id="UP000789342">
    <property type="component" value="Unassembled WGS sequence"/>
</dbReference>
<gene>
    <name evidence="12" type="ORF">AMORRO_LOCUS11443</name>
</gene>
<accession>A0A9N9EQ21</accession>
<comment type="similarity">
    <text evidence="3">Belongs to the borealin family.</text>
</comment>
<evidence type="ECO:0000256" key="10">
    <source>
        <dbReference type="SAM" id="MobiDB-lite"/>
    </source>
</evidence>
<keyword evidence="4" id="KW-0158">Chromosome</keyword>
<evidence type="ECO:0000256" key="6">
    <source>
        <dbReference type="ARBA" id="ARBA00022776"/>
    </source>
</evidence>
<dbReference type="PANTHER" id="PTHR16040:SF7">
    <property type="entry name" value="AUSTRALIN, ISOFORM A-RELATED"/>
    <property type="match status" value="1"/>
</dbReference>
<dbReference type="InterPro" id="IPR018851">
    <property type="entry name" value="Borealin_N"/>
</dbReference>
<name>A0A9N9EQ21_9GLOM</name>
<comment type="subcellular location">
    <subcellularLocation>
        <location evidence="2">Chromosome</location>
        <location evidence="2">Centromere</location>
    </subcellularLocation>
    <subcellularLocation>
        <location evidence="1">Nucleus</location>
    </subcellularLocation>
</comment>
<dbReference type="AlphaFoldDB" id="A0A9N9EQ21"/>
<protein>
    <submittedName>
        <fullName evidence="12">5074_t:CDS:1</fullName>
    </submittedName>
</protein>
<evidence type="ECO:0000256" key="9">
    <source>
        <dbReference type="ARBA" id="ARBA00023328"/>
    </source>
</evidence>
<feature type="domain" description="Borealin N-terminal" evidence="11">
    <location>
        <begin position="33"/>
        <end position="88"/>
    </location>
</feature>
<dbReference type="GO" id="GO:0005634">
    <property type="term" value="C:nucleus"/>
    <property type="evidence" value="ECO:0007669"/>
    <property type="project" value="UniProtKB-SubCell"/>
</dbReference>
<evidence type="ECO:0000313" key="13">
    <source>
        <dbReference type="Proteomes" id="UP000789342"/>
    </source>
</evidence>
<comment type="caution">
    <text evidence="12">The sequence shown here is derived from an EMBL/GenBank/DDBJ whole genome shotgun (WGS) entry which is preliminary data.</text>
</comment>
<evidence type="ECO:0000256" key="4">
    <source>
        <dbReference type="ARBA" id="ARBA00022454"/>
    </source>
</evidence>
<keyword evidence="9" id="KW-0137">Centromere</keyword>
<keyword evidence="7" id="KW-0539">Nucleus</keyword>
<dbReference type="Pfam" id="PF10444">
    <property type="entry name" value="Nbl1_Borealin_N"/>
    <property type="match status" value="1"/>
</dbReference>
<organism evidence="12 13">
    <name type="scientific">Acaulospora morrowiae</name>
    <dbReference type="NCBI Taxonomy" id="94023"/>
    <lineage>
        <taxon>Eukaryota</taxon>
        <taxon>Fungi</taxon>
        <taxon>Fungi incertae sedis</taxon>
        <taxon>Mucoromycota</taxon>
        <taxon>Glomeromycotina</taxon>
        <taxon>Glomeromycetes</taxon>
        <taxon>Diversisporales</taxon>
        <taxon>Acaulosporaceae</taxon>
        <taxon>Acaulospora</taxon>
    </lineage>
</organism>
<evidence type="ECO:0000256" key="3">
    <source>
        <dbReference type="ARBA" id="ARBA00009914"/>
    </source>
</evidence>
<evidence type="ECO:0000256" key="5">
    <source>
        <dbReference type="ARBA" id="ARBA00022618"/>
    </source>
</evidence>
<dbReference type="OrthoDB" id="2392550at2759"/>
<proteinExistence type="inferred from homology"/>
<evidence type="ECO:0000259" key="11">
    <source>
        <dbReference type="Pfam" id="PF10444"/>
    </source>
</evidence>
<feature type="region of interest" description="Disordered" evidence="10">
    <location>
        <begin position="103"/>
        <end position="124"/>
    </location>
</feature>
<dbReference type="GO" id="GO:0051301">
    <property type="term" value="P:cell division"/>
    <property type="evidence" value="ECO:0007669"/>
    <property type="project" value="UniProtKB-KW"/>
</dbReference>
<keyword evidence="5" id="KW-0132">Cell division</keyword>
<dbReference type="GO" id="GO:0000775">
    <property type="term" value="C:chromosome, centromeric region"/>
    <property type="evidence" value="ECO:0007669"/>
    <property type="project" value="UniProtKB-SubCell"/>
</dbReference>
<keyword evidence="8" id="KW-0131">Cell cycle</keyword>
<reference evidence="12" key="1">
    <citation type="submission" date="2021-06" db="EMBL/GenBank/DDBJ databases">
        <authorList>
            <person name="Kallberg Y."/>
            <person name="Tangrot J."/>
            <person name="Rosling A."/>
        </authorList>
    </citation>
    <scope>NUCLEOTIDE SEQUENCE</scope>
    <source>
        <strain evidence="12">CL551</strain>
    </source>
</reference>
<dbReference type="GO" id="GO:0000070">
    <property type="term" value="P:mitotic sister chromatid segregation"/>
    <property type="evidence" value="ECO:0007669"/>
    <property type="project" value="TreeGrafter"/>
</dbReference>
<dbReference type="GO" id="GO:0051233">
    <property type="term" value="C:spindle midzone"/>
    <property type="evidence" value="ECO:0007669"/>
    <property type="project" value="TreeGrafter"/>
</dbReference>
<dbReference type="EMBL" id="CAJVPV010014502">
    <property type="protein sequence ID" value="CAG8685355.1"/>
    <property type="molecule type" value="Genomic_DNA"/>
</dbReference>
<evidence type="ECO:0000313" key="12">
    <source>
        <dbReference type="EMBL" id="CAG8685355.1"/>
    </source>
</evidence>
<dbReference type="PANTHER" id="PTHR16040">
    <property type="entry name" value="AUSTRALIN, ISOFORM A-RELATED"/>
    <property type="match status" value="1"/>
</dbReference>
<evidence type="ECO:0000256" key="7">
    <source>
        <dbReference type="ARBA" id="ARBA00023242"/>
    </source>
</evidence>
<sequence>MDIGVCLSEQPKLSGHFDIDGNIFKNLKITAEQKRSLLENLELEFDARILKIKKNAEEKASNHRLKCMLEIEKIPLEIRQLPLAEFINIYHANPKEYFEKKAAEEKKTPTDQITPRVEPGKKRKLSTRYIDESNIEEQSEIEGNPRKRSNREIKRFLTPQKNQDGITSGPGRLIRPLKLYRSVHSGVTPLKPSQIPRSPFMKKNNKELFTKVTSNERENSSNILQMTESQSSFNPKLPVAVTSVKMRKIIPGEPIISLNGSPLFNPFSMFQEKGSA</sequence>
<dbReference type="GO" id="GO:0032133">
    <property type="term" value="C:chromosome passenger complex"/>
    <property type="evidence" value="ECO:0007669"/>
    <property type="project" value="TreeGrafter"/>
</dbReference>